<feature type="compositionally biased region" description="Acidic residues" evidence="8">
    <location>
        <begin position="985"/>
        <end position="1009"/>
    </location>
</feature>
<evidence type="ECO:0000256" key="8">
    <source>
        <dbReference type="SAM" id="MobiDB-lite"/>
    </source>
</evidence>
<feature type="region of interest" description="Disordered" evidence="8">
    <location>
        <begin position="975"/>
        <end position="1025"/>
    </location>
</feature>
<keyword evidence="4" id="KW-0378">Hydrolase</keyword>
<feature type="domain" description="Helicase ATP-binding" evidence="9">
    <location>
        <begin position="669"/>
        <end position="861"/>
    </location>
</feature>
<feature type="compositionally biased region" description="Low complexity" evidence="8">
    <location>
        <begin position="425"/>
        <end position="434"/>
    </location>
</feature>
<evidence type="ECO:0000256" key="6">
    <source>
        <dbReference type="ARBA" id="ARBA00022840"/>
    </source>
</evidence>
<dbReference type="GO" id="GO:0003676">
    <property type="term" value="F:nucleic acid binding"/>
    <property type="evidence" value="ECO:0007669"/>
    <property type="project" value="InterPro"/>
</dbReference>
<dbReference type="FunFam" id="3.40.50.300:FF:000637">
    <property type="entry name" value="ATP-dependent RNA helicase DHX37/DHR1"/>
    <property type="match status" value="1"/>
</dbReference>
<dbReference type="EMBL" id="AYRZ02000008">
    <property type="protein sequence ID" value="PHT74695.1"/>
    <property type="molecule type" value="Genomic_DNA"/>
</dbReference>
<dbReference type="PANTHER" id="PTHR18934:SF99">
    <property type="entry name" value="ATP-DEPENDENT RNA HELICASE DHX37-RELATED"/>
    <property type="match status" value="1"/>
</dbReference>
<organism evidence="11 12">
    <name type="scientific">Capsicum annuum</name>
    <name type="common">Capsicum pepper</name>
    <dbReference type="NCBI Taxonomy" id="4072"/>
    <lineage>
        <taxon>Eukaryota</taxon>
        <taxon>Viridiplantae</taxon>
        <taxon>Streptophyta</taxon>
        <taxon>Embryophyta</taxon>
        <taxon>Tracheophyta</taxon>
        <taxon>Spermatophyta</taxon>
        <taxon>Magnoliopsida</taxon>
        <taxon>eudicotyledons</taxon>
        <taxon>Gunneridae</taxon>
        <taxon>Pentapetalae</taxon>
        <taxon>asterids</taxon>
        <taxon>lamiids</taxon>
        <taxon>Solanales</taxon>
        <taxon>Solanaceae</taxon>
        <taxon>Solanoideae</taxon>
        <taxon>Capsiceae</taxon>
        <taxon>Capsicum</taxon>
    </lineage>
</organism>
<dbReference type="GO" id="GO:0005524">
    <property type="term" value="F:ATP binding"/>
    <property type="evidence" value="ECO:0007669"/>
    <property type="project" value="UniProtKB-KW"/>
</dbReference>
<dbReference type="InterPro" id="IPR011545">
    <property type="entry name" value="DEAD/DEAH_box_helicase_dom"/>
</dbReference>
<dbReference type="Pfam" id="PF07727">
    <property type="entry name" value="RVT_2"/>
    <property type="match status" value="2"/>
</dbReference>
<dbReference type="CDD" id="cd18791">
    <property type="entry name" value="SF2_C_RHA"/>
    <property type="match status" value="1"/>
</dbReference>
<evidence type="ECO:0000256" key="2">
    <source>
        <dbReference type="ARBA" id="ARBA00012552"/>
    </source>
</evidence>
<name>A0A2G2YYL0_CAPAN</name>
<evidence type="ECO:0000313" key="11">
    <source>
        <dbReference type="EMBL" id="PHT74695.1"/>
    </source>
</evidence>
<evidence type="ECO:0000256" key="7">
    <source>
        <dbReference type="ARBA" id="ARBA00047984"/>
    </source>
</evidence>
<dbReference type="PROSITE" id="PS51194">
    <property type="entry name" value="HELICASE_CTER"/>
    <property type="match status" value="1"/>
</dbReference>
<feature type="region of interest" description="Disordered" evidence="8">
    <location>
        <begin position="602"/>
        <end position="632"/>
    </location>
</feature>
<dbReference type="InterPro" id="IPR001650">
    <property type="entry name" value="Helicase_C-like"/>
</dbReference>
<comment type="catalytic activity">
    <reaction evidence="7">
        <text>ATP + H2O = ADP + phosphate + H(+)</text>
        <dbReference type="Rhea" id="RHEA:13065"/>
        <dbReference type="ChEBI" id="CHEBI:15377"/>
        <dbReference type="ChEBI" id="CHEBI:15378"/>
        <dbReference type="ChEBI" id="CHEBI:30616"/>
        <dbReference type="ChEBI" id="CHEBI:43474"/>
        <dbReference type="ChEBI" id="CHEBI:456216"/>
        <dbReference type="EC" id="3.6.4.13"/>
    </reaction>
</comment>
<feature type="compositionally biased region" description="Basic and acidic residues" evidence="8">
    <location>
        <begin position="603"/>
        <end position="616"/>
    </location>
</feature>
<dbReference type="SMART" id="SM00487">
    <property type="entry name" value="DEXDc"/>
    <property type="match status" value="1"/>
</dbReference>
<dbReference type="AlphaFoldDB" id="A0A2G2YYL0"/>
<dbReference type="Gramene" id="PHT74695">
    <property type="protein sequence ID" value="PHT74695"/>
    <property type="gene ID" value="T459_21972"/>
</dbReference>
<dbReference type="InterPro" id="IPR013103">
    <property type="entry name" value="RVT_2"/>
</dbReference>
<keyword evidence="5 11" id="KW-0347">Helicase</keyword>
<dbReference type="PROSITE" id="PS00690">
    <property type="entry name" value="DEAH_ATP_HELICASE"/>
    <property type="match status" value="1"/>
</dbReference>
<feature type="domain" description="Helicase C-terminal" evidence="10">
    <location>
        <begin position="1034"/>
        <end position="1218"/>
    </location>
</feature>
<sequence>MPQHSITKDRPRRDIRPPQKYVEADLVAYALNVAEGIYSSEDPSSYSEAVSCNDSGRWMIAMQEEMESLNKNDTWDLVRLPKYKKIVRCKWLFKRKEGTSGVEDAMYKARLVAKGYSQVPGIDFTDVFSPVVKHSSIRALLGIVAMHNIELEQVDVKTAFLLGELDEGIYMQQPKGFVVSGKEDYVSDDSFVYLLLYVDDMLIAANDMREIIKVKAQFSKEFEMKDLRAAKKILGMEILRDRKNSHFKLSATLSPKTDDERDYMSQVPYSSAVGSLIDRVIGYVDSDFARNHDKRRSLTGYVFIIDGCAICWKATLQTTVALSTTETEYVAITEAFQEAIWLKDLFGELRKDLQITTVFCDNQSVIFTRGQSTSMFGIILCVKLLLVVILCLNDQDSNAIILPDKKKKNKKKEKERQVSKKLKTKNNNSKLSQSQKKKLKKVEEDKEKAILLAESIKTLKKHRIQDDLYSLMWSSRNLGQGETSREKRSREMQFSRAGLDVPHTDRPVKKRTVDDLSSDFLHDSEEMQPSPIVNGNLLHSSIGEGGVPTDAPIIPGSPLELTCQSGLLVCSRGASVRIKQEEDGTAECLKLDYQLNRLPVSDCHNDERRKSMDDTKAVQNPSLSNSSNSANCLPQRALTTPVVVHVSRPKEVENNRSDLPIVMMEQEIMEAINDNTCVIVCGETGCGKTTQVPQFLYEAGYGSNHSNGRGGIIGVTQPRRVAVLATAKRVAFELGLRLGKEVGFQVRHDRRIGDNCSIKFMTDGILLRELQNDFLLRRYSVLILDEAHERSLNTDILIGMLSRIIRERQKEYEEQQKKLLSGQTISPEKRVYPLKLVLMSATLRVEDFMSGRKIFCHPPPVMEVPTRQYPVTIHFSKRTEMVDYVGQAYKKILSIHKRLPPGGILVFVTGQREVEYLCQKLRKASKEIVDRASKDDNKLSLVSEGNTTREKVDKEISEAFDVERSSVNEITERFNSYDEDHGESYEDDSEISYDSADDSDLDVYSDDDAGLLNQKSPRSDGKLDVLGKEGTLTSLKDAFEALTSKRTSEPDSCGKELVPITEEGTASNESELLFGKVRVGANGTCAGPMCVLPLYAMLPASSQLRVFEEVKEGERLVVVATNVAETSLTIPGIKYVVDTGREKVKKYNSSNGMEAYEIQFISKASAAQRAGRAGRTGPGHCYRLYSSAVFNDMFFDFSNAEILKVPVDGVVLLLKSMHIDKASILFEIGCSLLCSITGLKCYYF</sequence>
<dbReference type="Pfam" id="PF00270">
    <property type="entry name" value="DEAD"/>
    <property type="match status" value="1"/>
</dbReference>
<keyword evidence="12" id="KW-1185">Reference proteome</keyword>
<dbReference type="SMART" id="SM00490">
    <property type="entry name" value="HELICc"/>
    <property type="match status" value="1"/>
</dbReference>
<evidence type="ECO:0000259" key="10">
    <source>
        <dbReference type="PROSITE" id="PS51194"/>
    </source>
</evidence>
<dbReference type="STRING" id="4072.A0A2G2YYL0"/>
<comment type="similarity">
    <text evidence="1">Belongs to the DEAD box helicase family. DEAH subfamily.</text>
</comment>
<evidence type="ECO:0000256" key="5">
    <source>
        <dbReference type="ARBA" id="ARBA00022806"/>
    </source>
</evidence>
<reference evidence="11 12" key="2">
    <citation type="journal article" date="2017" name="Genome Biol.">
        <title>New reference genome sequences of hot pepper reveal the massive evolution of plant disease-resistance genes by retroduplication.</title>
        <authorList>
            <person name="Kim S."/>
            <person name="Park J."/>
            <person name="Yeom S.I."/>
            <person name="Kim Y.M."/>
            <person name="Seo E."/>
            <person name="Kim K.T."/>
            <person name="Kim M.S."/>
            <person name="Lee J.M."/>
            <person name="Cheong K."/>
            <person name="Shin H.S."/>
            <person name="Kim S.B."/>
            <person name="Han K."/>
            <person name="Lee J."/>
            <person name="Park M."/>
            <person name="Lee H.A."/>
            <person name="Lee H.Y."/>
            <person name="Lee Y."/>
            <person name="Oh S."/>
            <person name="Lee J.H."/>
            <person name="Choi E."/>
            <person name="Choi E."/>
            <person name="Lee S.E."/>
            <person name="Jeon J."/>
            <person name="Kim H."/>
            <person name="Choi G."/>
            <person name="Song H."/>
            <person name="Lee J."/>
            <person name="Lee S.C."/>
            <person name="Kwon J.K."/>
            <person name="Lee H.Y."/>
            <person name="Koo N."/>
            <person name="Hong Y."/>
            <person name="Kim R.W."/>
            <person name="Kang W.H."/>
            <person name="Huh J.H."/>
            <person name="Kang B.C."/>
            <person name="Yang T.J."/>
            <person name="Lee Y.H."/>
            <person name="Bennetzen J.L."/>
            <person name="Choi D."/>
        </authorList>
    </citation>
    <scope>NUCLEOTIDE SEQUENCE [LARGE SCALE GENOMIC DNA]</scope>
    <source>
        <strain evidence="12">cv. CM334</strain>
    </source>
</reference>
<dbReference type="Pfam" id="PF00271">
    <property type="entry name" value="Helicase_C"/>
    <property type="match status" value="1"/>
</dbReference>
<proteinExistence type="inferred from homology"/>
<evidence type="ECO:0000256" key="4">
    <source>
        <dbReference type="ARBA" id="ARBA00022801"/>
    </source>
</evidence>
<dbReference type="FunFam" id="3.40.50.300:FF:001764">
    <property type="entry name" value="ATP-dependent RNA helicase DEAH13"/>
    <property type="match status" value="1"/>
</dbReference>
<keyword evidence="3" id="KW-0547">Nucleotide-binding</keyword>
<comment type="caution">
    <text evidence="11">The sequence shown here is derived from an EMBL/GenBank/DDBJ whole genome shotgun (WGS) entry which is preliminary data.</text>
</comment>
<keyword evidence="6" id="KW-0067">ATP-binding</keyword>
<dbReference type="CDD" id="cd09272">
    <property type="entry name" value="RNase_HI_RT_Ty1"/>
    <property type="match status" value="1"/>
</dbReference>
<evidence type="ECO:0000313" key="12">
    <source>
        <dbReference type="Proteomes" id="UP000222542"/>
    </source>
</evidence>
<evidence type="ECO:0000259" key="9">
    <source>
        <dbReference type="PROSITE" id="PS51192"/>
    </source>
</evidence>
<gene>
    <name evidence="11" type="ORF">T459_21972</name>
</gene>
<feature type="region of interest" description="Disordered" evidence="8">
    <location>
        <begin position="410"/>
        <end position="440"/>
    </location>
</feature>
<dbReference type="Proteomes" id="UP000222542">
    <property type="component" value="Unassembled WGS sequence"/>
</dbReference>
<reference evidence="11 12" key="1">
    <citation type="journal article" date="2014" name="Nat. Genet.">
        <title>Genome sequence of the hot pepper provides insights into the evolution of pungency in Capsicum species.</title>
        <authorList>
            <person name="Kim S."/>
            <person name="Park M."/>
            <person name="Yeom S.I."/>
            <person name="Kim Y.M."/>
            <person name="Lee J.M."/>
            <person name="Lee H.A."/>
            <person name="Seo E."/>
            <person name="Choi J."/>
            <person name="Cheong K."/>
            <person name="Kim K.T."/>
            <person name="Jung K."/>
            <person name="Lee G.W."/>
            <person name="Oh S.K."/>
            <person name="Bae C."/>
            <person name="Kim S.B."/>
            <person name="Lee H.Y."/>
            <person name="Kim S.Y."/>
            <person name="Kim M.S."/>
            <person name="Kang B.C."/>
            <person name="Jo Y.D."/>
            <person name="Yang H.B."/>
            <person name="Jeong H.J."/>
            <person name="Kang W.H."/>
            <person name="Kwon J.K."/>
            <person name="Shin C."/>
            <person name="Lim J.Y."/>
            <person name="Park J.H."/>
            <person name="Huh J.H."/>
            <person name="Kim J.S."/>
            <person name="Kim B.D."/>
            <person name="Cohen O."/>
            <person name="Paran I."/>
            <person name="Suh M.C."/>
            <person name="Lee S.B."/>
            <person name="Kim Y.K."/>
            <person name="Shin Y."/>
            <person name="Noh S.J."/>
            <person name="Park J."/>
            <person name="Seo Y.S."/>
            <person name="Kwon S.Y."/>
            <person name="Kim H.A."/>
            <person name="Park J.M."/>
            <person name="Kim H.J."/>
            <person name="Choi S.B."/>
            <person name="Bosland P.W."/>
            <person name="Reeves G."/>
            <person name="Jo S.H."/>
            <person name="Lee B.W."/>
            <person name="Cho H.T."/>
            <person name="Choi H.S."/>
            <person name="Lee M.S."/>
            <person name="Yu Y."/>
            <person name="Do Choi Y."/>
            <person name="Park B.S."/>
            <person name="van Deynze A."/>
            <person name="Ashrafi H."/>
            <person name="Hill T."/>
            <person name="Kim W.T."/>
            <person name="Pai H.S."/>
            <person name="Ahn H.K."/>
            <person name="Yeam I."/>
            <person name="Giovannoni J.J."/>
            <person name="Rose J.K."/>
            <person name="Sorensen I."/>
            <person name="Lee S.J."/>
            <person name="Kim R.W."/>
            <person name="Choi I.Y."/>
            <person name="Choi B.S."/>
            <person name="Lim J.S."/>
            <person name="Lee Y.H."/>
            <person name="Choi D."/>
        </authorList>
    </citation>
    <scope>NUCLEOTIDE SEQUENCE [LARGE SCALE GENOMIC DNA]</scope>
    <source>
        <strain evidence="12">cv. CM334</strain>
    </source>
</reference>
<evidence type="ECO:0000256" key="1">
    <source>
        <dbReference type="ARBA" id="ARBA00008792"/>
    </source>
</evidence>
<dbReference type="EC" id="3.6.4.13" evidence="2"/>
<dbReference type="SUPFAM" id="SSF52540">
    <property type="entry name" value="P-loop containing nucleoside triphosphate hydrolases"/>
    <property type="match status" value="1"/>
</dbReference>
<dbReference type="Gene3D" id="3.40.50.300">
    <property type="entry name" value="P-loop containing nucleotide triphosphate hydrolases"/>
    <property type="match status" value="3"/>
</dbReference>
<feature type="compositionally biased region" description="Low complexity" evidence="8">
    <location>
        <begin position="620"/>
        <end position="631"/>
    </location>
</feature>
<dbReference type="GO" id="GO:0016787">
    <property type="term" value="F:hydrolase activity"/>
    <property type="evidence" value="ECO:0007669"/>
    <property type="project" value="UniProtKB-KW"/>
</dbReference>
<accession>A0A2G2YYL0</accession>
<dbReference type="InterPro" id="IPR014001">
    <property type="entry name" value="Helicase_ATP-bd"/>
</dbReference>
<evidence type="ECO:0000256" key="3">
    <source>
        <dbReference type="ARBA" id="ARBA00022741"/>
    </source>
</evidence>
<dbReference type="SUPFAM" id="SSF56672">
    <property type="entry name" value="DNA/RNA polymerases"/>
    <property type="match status" value="1"/>
</dbReference>
<feature type="compositionally biased region" description="Basic and acidic residues" evidence="8">
    <location>
        <begin position="975"/>
        <end position="984"/>
    </location>
</feature>
<dbReference type="CDD" id="cd17982">
    <property type="entry name" value="DEXHc_DHX37"/>
    <property type="match status" value="1"/>
</dbReference>
<dbReference type="OMA" id="CHNDERR"/>
<dbReference type="InterPro" id="IPR027417">
    <property type="entry name" value="P-loop_NTPase"/>
</dbReference>
<dbReference type="PROSITE" id="PS51192">
    <property type="entry name" value="HELICASE_ATP_BIND_1"/>
    <property type="match status" value="1"/>
</dbReference>
<dbReference type="InterPro" id="IPR043502">
    <property type="entry name" value="DNA/RNA_pol_sf"/>
</dbReference>
<protein>
    <recommendedName>
        <fullName evidence="2">RNA helicase</fullName>
        <ecNumber evidence="2">3.6.4.13</ecNumber>
    </recommendedName>
</protein>
<dbReference type="GO" id="GO:0003724">
    <property type="term" value="F:RNA helicase activity"/>
    <property type="evidence" value="ECO:0007669"/>
    <property type="project" value="UniProtKB-EC"/>
</dbReference>
<dbReference type="PANTHER" id="PTHR18934">
    <property type="entry name" value="ATP-DEPENDENT RNA HELICASE"/>
    <property type="match status" value="1"/>
</dbReference>
<dbReference type="InterPro" id="IPR002464">
    <property type="entry name" value="DNA/RNA_helicase_DEAH_CS"/>
</dbReference>